<dbReference type="Proteomes" id="UP000076881">
    <property type="component" value="Unassembled WGS sequence"/>
</dbReference>
<evidence type="ECO:0000313" key="3">
    <source>
        <dbReference type="EMBL" id="OAA76835.1"/>
    </source>
</evidence>
<name>A0A162IT21_CORDF</name>
<protein>
    <submittedName>
        <fullName evidence="3">Uncharacterized protein</fullName>
    </submittedName>
</protein>
<feature type="region of interest" description="Disordered" evidence="1">
    <location>
        <begin position="285"/>
        <end position="313"/>
    </location>
</feature>
<feature type="transmembrane region" description="Helical" evidence="2">
    <location>
        <begin position="258"/>
        <end position="279"/>
    </location>
</feature>
<evidence type="ECO:0000256" key="1">
    <source>
        <dbReference type="SAM" id="MobiDB-lite"/>
    </source>
</evidence>
<accession>A0A162IT21</accession>
<reference evidence="3 4" key="1">
    <citation type="journal article" date="2016" name="Genome Biol. Evol.">
        <title>Divergent and convergent evolution of fungal pathogenicity.</title>
        <authorList>
            <person name="Shang Y."/>
            <person name="Xiao G."/>
            <person name="Zheng P."/>
            <person name="Cen K."/>
            <person name="Zhan S."/>
            <person name="Wang C."/>
        </authorList>
    </citation>
    <scope>NUCLEOTIDE SEQUENCE [LARGE SCALE GENOMIC DNA]</scope>
    <source>
        <strain evidence="3 4">RCEF 1005</strain>
    </source>
</reference>
<dbReference type="EMBL" id="AZHF01000004">
    <property type="protein sequence ID" value="OAA76835.1"/>
    <property type="molecule type" value="Genomic_DNA"/>
</dbReference>
<proteinExistence type="predicted"/>
<dbReference type="AlphaFoldDB" id="A0A162IT21"/>
<gene>
    <name evidence="3" type="ORF">LEL_06519</name>
</gene>
<feature type="transmembrane region" description="Helical" evidence="2">
    <location>
        <begin position="213"/>
        <end position="238"/>
    </location>
</feature>
<organism evidence="3 4">
    <name type="scientific">Akanthomyces lecanii RCEF 1005</name>
    <dbReference type="NCBI Taxonomy" id="1081108"/>
    <lineage>
        <taxon>Eukaryota</taxon>
        <taxon>Fungi</taxon>
        <taxon>Dikarya</taxon>
        <taxon>Ascomycota</taxon>
        <taxon>Pezizomycotina</taxon>
        <taxon>Sordariomycetes</taxon>
        <taxon>Hypocreomycetidae</taxon>
        <taxon>Hypocreales</taxon>
        <taxon>Cordycipitaceae</taxon>
        <taxon>Akanthomyces</taxon>
        <taxon>Cordyceps confragosa</taxon>
    </lineage>
</organism>
<evidence type="ECO:0000256" key="2">
    <source>
        <dbReference type="SAM" id="Phobius"/>
    </source>
</evidence>
<evidence type="ECO:0000313" key="4">
    <source>
        <dbReference type="Proteomes" id="UP000076881"/>
    </source>
</evidence>
<keyword evidence="2" id="KW-0812">Transmembrane</keyword>
<keyword evidence="2" id="KW-0472">Membrane</keyword>
<keyword evidence="2" id="KW-1133">Transmembrane helix</keyword>
<feature type="transmembrane region" description="Helical" evidence="2">
    <location>
        <begin position="96"/>
        <end position="116"/>
    </location>
</feature>
<feature type="transmembrane region" description="Helical" evidence="2">
    <location>
        <begin position="41"/>
        <end position="60"/>
    </location>
</feature>
<comment type="caution">
    <text evidence="3">The sequence shown here is derived from an EMBL/GenBank/DDBJ whole genome shotgun (WGS) entry which is preliminary data.</text>
</comment>
<feature type="transmembrane region" description="Helical" evidence="2">
    <location>
        <begin position="66"/>
        <end position="84"/>
    </location>
</feature>
<sequence>MSEAQQPPNGVSPYKIDWPFNGWLVLILLFAYGCLVGSRKLLLGVVLLSSLVVLLTDRTSTWRQTFILLLELPLGLGSVLYYLSAPASFRVRHFRTFTICVNLAVCLYVGLGVVLVPAERTFRGWCGRLAGFWLFASLVQQARYKGWLQTLVPHDRVLVYTAVSKTWIVAHAVYRYILRTMPATYGAGHRERLLDALTLALTMLLSRAAGLPYAHCFVMADVLVVPAAAAWSALATAWDLLPPVRGESIGFDIERDLFLAGLQLSVALVAAAGMFDAWVDKSVEDEKREKAKNPQPPPQPRKAVVTSYETYEV</sequence>
<keyword evidence="4" id="KW-1185">Reference proteome</keyword>
<dbReference type="OrthoDB" id="4309089at2759"/>
<feature type="transmembrane region" description="Helical" evidence="2">
    <location>
        <begin position="122"/>
        <end position="139"/>
    </location>
</feature>